<keyword evidence="1" id="KW-0479">Metal-binding</keyword>
<dbReference type="Pfam" id="PF13912">
    <property type="entry name" value="zf-C2H2_6"/>
    <property type="match status" value="3"/>
</dbReference>
<dbReference type="SMART" id="SM00355">
    <property type="entry name" value="ZnF_C2H2"/>
    <property type="match status" value="2"/>
</dbReference>
<feature type="domain" description="C2H2-type" evidence="3">
    <location>
        <begin position="4"/>
        <end position="31"/>
    </location>
</feature>
<dbReference type="Proteomes" id="UP000596660">
    <property type="component" value="Unplaced"/>
</dbReference>
<dbReference type="PANTHER" id="PTHR46326:SF2">
    <property type="entry name" value="ZINC FINGER PROTEIN ZAT1-RELATED"/>
    <property type="match status" value="1"/>
</dbReference>
<dbReference type="InterPro" id="IPR036236">
    <property type="entry name" value="Znf_C2H2_sf"/>
</dbReference>
<evidence type="ECO:0000313" key="5">
    <source>
        <dbReference type="Proteomes" id="UP000596660"/>
    </source>
</evidence>
<dbReference type="SUPFAM" id="SSF57667">
    <property type="entry name" value="beta-beta-alpha zinc fingers"/>
    <property type="match status" value="1"/>
</dbReference>
<keyword evidence="1" id="KW-0862">Zinc</keyword>
<dbReference type="InterPro" id="IPR013087">
    <property type="entry name" value="Znf_C2H2_type"/>
</dbReference>
<evidence type="ECO:0000256" key="1">
    <source>
        <dbReference type="PROSITE-ProRule" id="PRU00042"/>
    </source>
</evidence>
<dbReference type="PROSITE" id="PS00028">
    <property type="entry name" value="ZINC_FINGER_C2H2_1"/>
    <property type="match status" value="2"/>
</dbReference>
<reference evidence="4" key="2">
    <citation type="submission" date="2021-03" db="UniProtKB">
        <authorList>
            <consortium name="EnsemblPlants"/>
        </authorList>
    </citation>
    <scope>IDENTIFICATION</scope>
</reference>
<evidence type="ECO:0000256" key="2">
    <source>
        <dbReference type="SAM" id="MobiDB-lite"/>
    </source>
</evidence>
<protein>
    <recommendedName>
        <fullName evidence="3">C2H2-type domain-containing protein</fullName>
    </recommendedName>
</protein>
<keyword evidence="1" id="KW-0863">Zinc-finger</keyword>
<dbReference type="GO" id="GO:0006355">
    <property type="term" value="P:regulation of DNA-templated transcription"/>
    <property type="evidence" value="ECO:0007669"/>
    <property type="project" value="InterPro"/>
</dbReference>
<accession>A0A803KYQ0</accession>
<dbReference type="EnsemblPlants" id="AUR62004159-RA">
    <property type="protein sequence ID" value="AUR62004159-RA:cds"/>
    <property type="gene ID" value="AUR62004159"/>
</dbReference>
<dbReference type="PANTHER" id="PTHR46326">
    <property type="entry name" value="ZINC FINGER PROTEIN ZAT1-RELATED"/>
    <property type="match status" value="1"/>
</dbReference>
<evidence type="ECO:0000259" key="3">
    <source>
        <dbReference type="PROSITE" id="PS50157"/>
    </source>
</evidence>
<dbReference type="PROSITE" id="PS50157">
    <property type="entry name" value="ZINC_FINGER_C2H2_2"/>
    <property type="match status" value="2"/>
</dbReference>
<dbReference type="InterPro" id="IPR044303">
    <property type="entry name" value="ZAT1/4/9"/>
</dbReference>
<name>A0A803KYQ0_CHEQI</name>
<proteinExistence type="predicted"/>
<evidence type="ECO:0000313" key="4">
    <source>
        <dbReference type="EnsemblPlants" id="AUR62004159-RA:cds"/>
    </source>
</evidence>
<dbReference type="Gramene" id="AUR62004159-RA">
    <property type="protein sequence ID" value="AUR62004159-RA:cds"/>
    <property type="gene ID" value="AUR62004159"/>
</dbReference>
<reference evidence="4" key="1">
    <citation type="journal article" date="2017" name="Nature">
        <title>The genome of Chenopodium quinoa.</title>
        <authorList>
            <person name="Jarvis D.E."/>
            <person name="Ho Y.S."/>
            <person name="Lightfoot D.J."/>
            <person name="Schmoeckel S.M."/>
            <person name="Li B."/>
            <person name="Borm T.J.A."/>
            <person name="Ohyanagi H."/>
            <person name="Mineta K."/>
            <person name="Michell C.T."/>
            <person name="Saber N."/>
            <person name="Kharbatia N.M."/>
            <person name="Rupper R.R."/>
            <person name="Sharp A.R."/>
            <person name="Dally N."/>
            <person name="Boughton B.A."/>
            <person name="Woo Y.H."/>
            <person name="Gao G."/>
            <person name="Schijlen E.G.W.M."/>
            <person name="Guo X."/>
            <person name="Momin A.A."/>
            <person name="Negrao S."/>
            <person name="Al-Babili S."/>
            <person name="Gehring C."/>
            <person name="Roessner U."/>
            <person name="Jung C."/>
            <person name="Murphy K."/>
            <person name="Arold S.T."/>
            <person name="Gojobori T."/>
            <person name="van der Linden C.G."/>
            <person name="van Loo E.N."/>
            <person name="Jellen E.N."/>
            <person name="Maughan P.J."/>
            <person name="Tester M."/>
        </authorList>
    </citation>
    <scope>NUCLEOTIDE SEQUENCE [LARGE SCALE GENOMIC DNA]</scope>
    <source>
        <strain evidence="4">cv. PI 614886</strain>
    </source>
</reference>
<keyword evidence="5" id="KW-1185">Reference proteome</keyword>
<feature type="region of interest" description="Disordered" evidence="2">
    <location>
        <begin position="57"/>
        <end position="89"/>
    </location>
</feature>
<feature type="domain" description="C2H2-type" evidence="3">
    <location>
        <begin position="161"/>
        <end position="183"/>
    </location>
</feature>
<dbReference type="AlphaFoldDB" id="A0A803KYQ0"/>
<organism evidence="4 5">
    <name type="scientific">Chenopodium quinoa</name>
    <name type="common">Quinoa</name>
    <dbReference type="NCBI Taxonomy" id="63459"/>
    <lineage>
        <taxon>Eukaryota</taxon>
        <taxon>Viridiplantae</taxon>
        <taxon>Streptophyta</taxon>
        <taxon>Embryophyta</taxon>
        <taxon>Tracheophyta</taxon>
        <taxon>Spermatophyta</taxon>
        <taxon>Magnoliopsida</taxon>
        <taxon>eudicotyledons</taxon>
        <taxon>Gunneridae</taxon>
        <taxon>Pentapetalae</taxon>
        <taxon>Caryophyllales</taxon>
        <taxon>Chenopodiaceae</taxon>
        <taxon>Chenopodioideae</taxon>
        <taxon>Atripliceae</taxon>
        <taxon>Chenopodium</taxon>
    </lineage>
</organism>
<dbReference type="GO" id="GO:0008270">
    <property type="term" value="F:zinc ion binding"/>
    <property type="evidence" value="ECO:0007669"/>
    <property type="project" value="UniProtKB-KW"/>
</dbReference>
<sequence>MERHRCKLCLKKFANGRALGGHMKFHMLNHEHEDEVEFATRGDDEFIVVEPTGSSSLVTLQDRESGRNKSSGSSAVDVEADPPGSSITEVTSDEDLAFCLMMMSRDKWNSSVGFRSYQALGGHRASHKKLRVNESEQSADYTNEDENRVDDGLDSMIKKVHECPICLRVFASGQALGGHKRSHVIVSNNGVDHNNNLLDNSKITKIITRDSLIDLNLPASVEDEDEDDSAVSDVHF</sequence>